<organism evidence="2 3">
    <name type="scientific">Pacificimonas flava</name>
    <dbReference type="NCBI Taxonomy" id="1234595"/>
    <lineage>
        <taxon>Bacteria</taxon>
        <taxon>Pseudomonadati</taxon>
        <taxon>Pseudomonadota</taxon>
        <taxon>Alphaproteobacteria</taxon>
        <taxon>Sphingomonadales</taxon>
        <taxon>Sphingosinicellaceae</taxon>
        <taxon>Pacificimonas</taxon>
    </lineage>
</organism>
<dbReference type="Proteomes" id="UP000198462">
    <property type="component" value="Unassembled WGS sequence"/>
</dbReference>
<dbReference type="SUPFAM" id="SSF52833">
    <property type="entry name" value="Thioredoxin-like"/>
    <property type="match status" value="1"/>
</dbReference>
<sequence length="214" mass="23104">MAEISAPPVRIDVISDFVCPWCWIGKRGVDAFARTRPVERIWHPYMLHPGLPPEGMERDALMRMKFGAEGLSRDAGRAISEAAESVGLSIDYSQVERVPNTTDAHRLSKWASGQGVGDEVAEGLFSAYFSRGQDIGQTDVLAEIGAEAGLDADLVRELLASDADRAAVENEAEDFQARGVPGVPAQLIERKGMLVGAQTPEAIAEAVERLTAED</sequence>
<accession>A0A219B7A0</accession>
<feature type="domain" description="DSBA-like thioredoxin" evidence="1">
    <location>
        <begin position="11"/>
        <end position="207"/>
    </location>
</feature>
<dbReference type="RefSeq" id="WP_088712722.1">
    <property type="nucleotide sequence ID" value="NZ_NFZT01000001.1"/>
</dbReference>
<dbReference type="Pfam" id="PF01323">
    <property type="entry name" value="DSBA"/>
    <property type="match status" value="1"/>
</dbReference>
<dbReference type="PANTHER" id="PTHR13887">
    <property type="entry name" value="GLUTATHIONE S-TRANSFERASE KAPPA"/>
    <property type="match status" value="1"/>
</dbReference>
<evidence type="ECO:0000259" key="1">
    <source>
        <dbReference type="Pfam" id="PF01323"/>
    </source>
</evidence>
<reference evidence="3" key="1">
    <citation type="submission" date="2017-05" db="EMBL/GenBank/DDBJ databases">
        <authorList>
            <person name="Lin X."/>
        </authorList>
    </citation>
    <scope>NUCLEOTIDE SEQUENCE [LARGE SCALE GENOMIC DNA]</scope>
    <source>
        <strain evidence="3">JLT2012</strain>
    </source>
</reference>
<gene>
    <name evidence="2" type="ORF">B5C34_11500</name>
</gene>
<dbReference type="CDD" id="cd03024">
    <property type="entry name" value="DsbA_FrnE"/>
    <property type="match status" value="1"/>
</dbReference>
<dbReference type="AlphaFoldDB" id="A0A219B7A0"/>
<evidence type="ECO:0000313" key="2">
    <source>
        <dbReference type="EMBL" id="OWV34023.1"/>
    </source>
</evidence>
<dbReference type="Gene3D" id="3.40.30.10">
    <property type="entry name" value="Glutaredoxin"/>
    <property type="match status" value="1"/>
</dbReference>
<dbReference type="PANTHER" id="PTHR13887:SF41">
    <property type="entry name" value="THIOREDOXIN SUPERFAMILY PROTEIN"/>
    <property type="match status" value="1"/>
</dbReference>
<dbReference type="EMBL" id="NFZT01000001">
    <property type="protein sequence ID" value="OWV34023.1"/>
    <property type="molecule type" value="Genomic_DNA"/>
</dbReference>
<name>A0A219B7A0_9SPHN</name>
<comment type="caution">
    <text evidence="2">The sequence shown here is derived from an EMBL/GenBank/DDBJ whole genome shotgun (WGS) entry which is preliminary data.</text>
</comment>
<evidence type="ECO:0000313" key="3">
    <source>
        <dbReference type="Proteomes" id="UP000198462"/>
    </source>
</evidence>
<dbReference type="InterPro" id="IPR001853">
    <property type="entry name" value="DSBA-like_thioredoxin_dom"/>
</dbReference>
<protein>
    <recommendedName>
        <fullName evidence="1">DSBA-like thioredoxin domain-containing protein</fullName>
    </recommendedName>
</protein>
<dbReference type="InterPro" id="IPR036249">
    <property type="entry name" value="Thioredoxin-like_sf"/>
</dbReference>
<dbReference type="OrthoDB" id="9799122at2"/>
<proteinExistence type="predicted"/>
<keyword evidence="3" id="KW-1185">Reference proteome</keyword>
<dbReference type="GO" id="GO:0016491">
    <property type="term" value="F:oxidoreductase activity"/>
    <property type="evidence" value="ECO:0007669"/>
    <property type="project" value="InterPro"/>
</dbReference>